<dbReference type="OrthoDB" id="27483at2759"/>
<evidence type="ECO:0000313" key="2">
    <source>
        <dbReference type="EMBL" id="KUI60962.1"/>
    </source>
</evidence>
<reference evidence="3" key="1">
    <citation type="submission" date="2014-12" db="EMBL/GenBank/DDBJ databases">
        <title>Genome Sequence of Valsa Canker Pathogens Uncovers a Specific Adaption of Colonization on Woody Bark.</title>
        <authorList>
            <person name="Yin Z."/>
            <person name="Liu H."/>
            <person name="Gao X."/>
            <person name="Li Z."/>
            <person name="Song N."/>
            <person name="Ke X."/>
            <person name="Dai Q."/>
            <person name="Wu Y."/>
            <person name="Sun Y."/>
            <person name="Xu J.-R."/>
            <person name="Kang Z.K."/>
            <person name="Wang L."/>
            <person name="Huang L."/>
        </authorList>
    </citation>
    <scope>NUCLEOTIDE SEQUENCE [LARGE SCALE GENOMIC DNA]</scope>
    <source>
        <strain evidence="3">SXYL134</strain>
    </source>
</reference>
<keyword evidence="3" id="KW-1185">Reference proteome</keyword>
<organism evidence="2 3">
    <name type="scientific">Cytospora mali</name>
    <name type="common">Apple Valsa canker fungus</name>
    <name type="synonym">Valsa mali</name>
    <dbReference type="NCBI Taxonomy" id="578113"/>
    <lineage>
        <taxon>Eukaryota</taxon>
        <taxon>Fungi</taxon>
        <taxon>Dikarya</taxon>
        <taxon>Ascomycota</taxon>
        <taxon>Pezizomycotina</taxon>
        <taxon>Sordariomycetes</taxon>
        <taxon>Sordariomycetidae</taxon>
        <taxon>Diaporthales</taxon>
        <taxon>Cytosporaceae</taxon>
        <taxon>Cytospora</taxon>
    </lineage>
</organism>
<feature type="compositionally biased region" description="Acidic residues" evidence="1">
    <location>
        <begin position="114"/>
        <end position="123"/>
    </location>
</feature>
<feature type="region of interest" description="Disordered" evidence="1">
    <location>
        <begin position="97"/>
        <end position="127"/>
    </location>
</feature>
<evidence type="ECO:0000313" key="3">
    <source>
        <dbReference type="Proteomes" id="UP000078576"/>
    </source>
</evidence>
<protein>
    <submittedName>
        <fullName evidence="2">Uncharacterized protein</fullName>
    </submittedName>
</protein>
<evidence type="ECO:0000256" key="1">
    <source>
        <dbReference type="SAM" id="MobiDB-lite"/>
    </source>
</evidence>
<accession>A0A194VAB4</accession>
<sequence length="145" mass="17138">MANPSRPPQNGRFYTQDDPAMDIYRDAWATLKANTHVNNPALSELDRIYLRGIQTTYKVKVDRFPRNGFKYQMMFIWDYDRIWGSFDFGSVKGMLMVDHGPDEEPPEYEGYQASEEEENDQESDQERDLIYYDFIWRGRTTTIPG</sequence>
<dbReference type="EMBL" id="KN714763">
    <property type="protein sequence ID" value="KUI60962.1"/>
    <property type="molecule type" value="Genomic_DNA"/>
</dbReference>
<dbReference type="Proteomes" id="UP000078576">
    <property type="component" value="Unassembled WGS sequence"/>
</dbReference>
<proteinExistence type="predicted"/>
<dbReference type="STRING" id="694573.A0A194VAB4"/>
<name>A0A194VAB4_CYTMA</name>
<dbReference type="AlphaFoldDB" id="A0A194VAB4"/>
<gene>
    <name evidence="2" type="ORF">VP1G_08167</name>
</gene>